<dbReference type="GO" id="GO:0043113">
    <property type="term" value="P:receptor clustering"/>
    <property type="evidence" value="ECO:0007669"/>
    <property type="project" value="TreeGrafter"/>
</dbReference>
<dbReference type="CDD" id="cd06704">
    <property type="entry name" value="PDZ1_Scribble-like"/>
    <property type="match status" value="1"/>
</dbReference>
<dbReference type="SMART" id="SM00369">
    <property type="entry name" value="LRR_TYP"/>
    <property type="match status" value="14"/>
</dbReference>
<feature type="compositionally biased region" description="Low complexity" evidence="14">
    <location>
        <begin position="539"/>
        <end position="551"/>
    </location>
</feature>
<dbReference type="RefSeq" id="XP_032455636.1">
    <property type="nucleotide sequence ID" value="XM_032599745.1"/>
</dbReference>
<evidence type="ECO:0000256" key="11">
    <source>
        <dbReference type="ARBA" id="ARBA00022949"/>
    </source>
</evidence>
<organism evidence="16 17">
    <name type="scientific">Nasonia vitripennis</name>
    <name type="common">Parasitic wasp</name>
    <dbReference type="NCBI Taxonomy" id="7425"/>
    <lineage>
        <taxon>Eukaryota</taxon>
        <taxon>Metazoa</taxon>
        <taxon>Ecdysozoa</taxon>
        <taxon>Arthropoda</taxon>
        <taxon>Hexapoda</taxon>
        <taxon>Insecta</taxon>
        <taxon>Pterygota</taxon>
        <taxon>Neoptera</taxon>
        <taxon>Endopterygota</taxon>
        <taxon>Hymenoptera</taxon>
        <taxon>Apocrita</taxon>
        <taxon>Proctotrupomorpha</taxon>
        <taxon>Chalcidoidea</taxon>
        <taxon>Pteromalidae</taxon>
        <taxon>Pteromalinae</taxon>
        <taxon>Nasonia</taxon>
    </lineage>
</organism>
<dbReference type="PANTHER" id="PTHR23119">
    <property type="entry name" value="DISCS LARGE"/>
    <property type="match status" value="1"/>
</dbReference>
<feature type="compositionally biased region" description="Polar residues" evidence="14">
    <location>
        <begin position="1458"/>
        <end position="1467"/>
    </location>
</feature>
<feature type="domain" description="PDZ" evidence="15">
    <location>
        <begin position="1034"/>
        <end position="1118"/>
    </location>
</feature>
<feature type="compositionally biased region" description="Basic and acidic residues" evidence="14">
    <location>
        <begin position="466"/>
        <end position="491"/>
    </location>
</feature>
<feature type="region of interest" description="Disordered" evidence="14">
    <location>
        <begin position="1351"/>
        <end position="1402"/>
    </location>
</feature>
<keyword evidence="9" id="KW-0677">Repeat</keyword>
<reference evidence="16" key="1">
    <citation type="submission" date="2021-01" db="UniProtKB">
        <authorList>
            <consortium name="EnsemblMetazoa"/>
        </authorList>
    </citation>
    <scope>IDENTIFICATION</scope>
</reference>
<feature type="region of interest" description="Disordered" evidence="14">
    <location>
        <begin position="1548"/>
        <end position="1699"/>
    </location>
</feature>
<sequence>MFRCIPIFKGCNRQVEYVDKRHCSLPSVPDDILRYSRSLEELLLDANHIRDLPKNFFRLTRLRKLGLSDNELHRLPPDIQNFENLVELDVSRNDIPEIPENIKNLRSLQVADFSSNPIPRLPSGFVELRNLTVLGLNDMSLQQLPPNFGGLEALQSLELRENLLKTLPDSLSQLKKLERLDLGDNIIEELPPHIGKLPSLQELWLDSNQLQHLPPEIGQLKSLVCLDVSENRLEDLPEEISGLESLTDLHLSQNVIEKLPEGLGDLINLTILKVDQNRLSVLTHNVGNCVNLQELILTENFLLELPVSIGNLVNLNNLNVDRNSLQSLPTEIGNLKKLGVLSLRDNKLQYLPTEVGQCTDLHVLDVSGNRLQYLPYSLINLNLKAVWLSENQAQPMLTFQTDVDEETGQEVLTCFLLPQLEYHNDESSRLGMMVGTSGLRNNVAAMTGPGGEMREVGGGSSDEENWSEREQSRTHSVKFSDEPPEGDKETPFVRQNTPHPKELKAKAHKLFSKGKNDSRSTSAEEQDVSQAFGLDKLEQTQQQEMSMTMQQEPPPPPLDQNSRSFIQHEAEASSKPASEAANGSSGAPAAATVAITKPEAIGALMKKTDESTTTTTTPAQTTGAATYPPYAESIENVDGHSQGALSDTEPSIEIREEQYEIHIERTTGGLGLSIAGGIGSTPFKGDDEGIFISRVTEGGPADLAGLRVGDKVLSVNGISVVNVDHYDAVEVLKACGRVLVLVILREVTRIVPPSEQRKIPEPLSAVKQQAADPLVPVLVHTTLIRDQNGLGFSIAGGKGSPPYKPNSDAIFISRITDGGVAQRDGKLCIGDKVVSINGVEMTDARHEQAVTLLTGLERFVRLVVEREIPLSQANPANLTPSEKSPLVIGTPKPYTGLYSANSYMANRPGYSAFRRSIDADKILSPSPTSKTPPSSKTTEVSTTPPVNGIARMNGQVSDELKKSATTNTTPPPQPAPRQSINQQQQPAARPTSQPPAPPSATTSPTPTATPTPGAGEEKAMADTQEDIQDVILIKEGSLGFSIIGGTDHSCTPFGAKEPGIFISHVVPGGIAAKSGKLRMGDRILKVNGTDITKATHQEAVMELLRPGDQIILTVQHDPLPENYQELVIIKEPGEKLGMHIKGGLKGQRGNPLDNMDEGVFISKINSGGAAKRDGRLKVGMRLLEVNGTSILGATHQEAVNILRSSGNIITLVVCKGYDKNEIEQNLSISGRESKESKTSSKESKDTITVDDAKSLSQSVSSLDRDDEEAATLRQEQEMKAELVAWEKEERERALLEHREKAEKTVPDKLLDFVKAADALVSKPNSPVDCISPIPPKSPGGTKDLKTTTIVMSKHTLAPQSPPPPSTPSPTPAPAKLSVSDRKRLFENAMEEHLKPSPKPDKVFSFLSQDEVEKLKQEEEKKIATLTRDELKSWAQMDENEGLDDEEPIEEQDNRRPNSRLSSRTGISTLQNVPSIVRTAKAERRLKERMIQEGLLSDEDDESHLTPAEQRALRAEKRAAWRQARLKSLEQDALQAQLVIKKMSEMMDTSAKLESAKDNVDHTEPAPEGEKVTEVETLREKIISLELSNPEEELESVTGTGASDAESESEEPSSSAVDTPSTEQSESTFADAVSIVQATSQQTISPSTTMTTTITEDNNGVENKNDDEEDASTEQNNASSATGNNNNKKKKRKRSKKGRH</sequence>
<dbReference type="GO" id="GO:0045211">
    <property type="term" value="C:postsynaptic membrane"/>
    <property type="evidence" value="ECO:0007669"/>
    <property type="project" value="TreeGrafter"/>
</dbReference>
<keyword evidence="13" id="KW-0472">Membrane</keyword>
<keyword evidence="12" id="KW-0175">Coiled coil</keyword>
<evidence type="ECO:0000256" key="12">
    <source>
        <dbReference type="ARBA" id="ARBA00023054"/>
    </source>
</evidence>
<keyword evidence="8" id="KW-0433">Leucine-rich repeat</keyword>
<dbReference type="CDD" id="cd06703">
    <property type="entry name" value="PDZ2_Scribble-like"/>
    <property type="match status" value="1"/>
</dbReference>
<feature type="region of interest" description="Disordered" evidence="14">
    <location>
        <begin position="922"/>
        <end position="1020"/>
    </location>
</feature>
<dbReference type="FunFam" id="3.80.10.10:FF:000076">
    <property type="entry name" value="protein lap4 isoform X23"/>
    <property type="match status" value="1"/>
</dbReference>
<dbReference type="Proteomes" id="UP000002358">
    <property type="component" value="Chromosome 4"/>
</dbReference>
<dbReference type="SMART" id="SM00364">
    <property type="entry name" value="LRR_BAC"/>
    <property type="match status" value="11"/>
</dbReference>
<keyword evidence="6" id="KW-0963">Cytoplasm</keyword>
<dbReference type="SMART" id="SM00365">
    <property type="entry name" value="LRR_SD22"/>
    <property type="match status" value="6"/>
</dbReference>
<keyword evidence="5" id="KW-1003">Cell membrane</keyword>
<evidence type="ECO:0000256" key="9">
    <source>
        <dbReference type="ARBA" id="ARBA00022737"/>
    </source>
</evidence>
<feature type="region of interest" description="Disordered" evidence="14">
    <location>
        <begin position="1423"/>
        <end position="1467"/>
    </location>
</feature>
<dbReference type="GO" id="GO:0005912">
    <property type="term" value="C:adherens junction"/>
    <property type="evidence" value="ECO:0007669"/>
    <property type="project" value="TreeGrafter"/>
</dbReference>
<evidence type="ECO:0000313" key="16">
    <source>
        <dbReference type="EnsemblMetazoa" id="XP_032455636"/>
    </source>
</evidence>
<evidence type="ECO:0000313" key="17">
    <source>
        <dbReference type="Proteomes" id="UP000002358"/>
    </source>
</evidence>
<keyword evidence="4" id="KW-0217">Developmental protein</keyword>
<proteinExistence type="predicted"/>
<evidence type="ECO:0000256" key="5">
    <source>
        <dbReference type="ARBA" id="ARBA00022475"/>
    </source>
</evidence>
<dbReference type="InterPro" id="IPR050614">
    <property type="entry name" value="Synaptic_Scaffolding_LAP-MAGUK"/>
</dbReference>
<feature type="compositionally biased region" description="Low complexity" evidence="14">
    <location>
        <begin position="924"/>
        <end position="946"/>
    </location>
</feature>
<evidence type="ECO:0000256" key="7">
    <source>
        <dbReference type="ARBA" id="ARBA00022553"/>
    </source>
</evidence>
<dbReference type="GO" id="GO:0014069">
    <property type="term" value="C:postsynaptic density"/>
    <property type="evidence" value="ECO:0007669"/>
    <property type="project" value="TreeGrafter"/>
</dbReference>
<dbReference type="FunFam" id="2.30.42.10:FF:000074">
    <property type="entry name" value="protein scribble homolog isoform X2"/>
    <property type="match status" value="1"/>
</dbReference>
<feature type="compositionally biased region" description="Low complexity" evidence="14">
    <location>
        <begin position="1638"/>
        <end position="1654"/>
    </location>
</feature>
<dbReference type="InterPro" id="IPR036034">
    <property type="entry name" value="PDZ_sf"/>
</dbReference>
<feature type="domain" description="PDZ" evidence="15">
    <location>
        <begin position="1125"/>
        <end position="1217"/>
    </location>
</feature>
<dbReference type="FunFam" id="3.80.10.10:FF:000118">
    <property type="entry name" value="Leucine rich repeat containing 7"/>
    <property type="match status" value="1"/>
</dbReference>
<feature type="domain" description="PDZ" evidence="15">
    <location>
        <begin position="780"/>
        <end position="868"/>
    </location>
</feature>
<feature type="compositionally biased region" description="Pro residues" evidence="14">
    <location>
        <begin position="1359"/>
        <end position="1372"/>
    </location>
</feature>
<dbReference type="Pfam" id="PF13855">
    <property type="entry name" value="LRR_8"/>
    <property type="match status" value="4"/>
</dbReference>
<feature type="compositionally biased region" description="Gly residues" evidence="14">
    <location>
        <begin position="448"/>
        <end position="460"/>
    </location>
</feature>
<keyword evidence="17" id="KW-1185">Reference proteome</keyword>
<dbReference type="GO" id="GO:0019901">
    <property type="term" value="F:protein kinase binding"/>
    <property type="evidence" value="ECO:0007669"/>
    <property type="project" value="TreeGrafter"/>
</dbReference>
<comment type="subcellular location">
    <subcellularLocation>
        <location evidence="2">Cell junction</location>
    </subcellularLocation>
    <subcellularLocation>
        <location evidence="1">Cell membrane</location>
        <topology evidence="1">Peripheral membrane protein</topology>
    </subcellularLocation>
    <subcellularLocation>
        <location evidence="3">Cytoplasm</location>
    </subcellularLocation>
</comment>
<feature type="compositionally biased region" description="Low complexity" evidence="14">
    <location>
        <begin position="573"/>
        <end position="590"/>
    </location>
</feature>
<dbReference type="PANTHER" id="PTHR23119:SF44">
    <property type="entry name" value="PROTEIN LAP4"/>
    <property type="match status" value="1"/>
</dbReference>
<dbReference type="EnsemblMetazoa" id="XM_032599745">
    <property type="protein sequence ID" value="XP_032455636"/>
    <property type="gene ID" value="LOC100119411"/>
</dbReference>
<evidence type="ECO:0000256" key="8">
    <source>
        <dbReference type="ARBA" id="ARBA00022614"/>
    </source>
</evidence>
<evidence type="ECO:0000256" key="2">
    <source>
        <dbReference type="ARBA" id="ARBA00004282"/>
    </source>
</evidence>
<evidence type="ECO:0000256" key="4">
    <source>
        <dbReference type="ARBA" id="ARBA00022473"/>
    </source>
</evidence>
<dbReference type="SMART" id="SM00228">
    <property type="entry name" value="PDZ"/>
    <property type="match status" value="4"/>
</dbReference>
<dbReference type="GO" id="GO:0098887">
    <property type="term" value="P:neurotransmitter receptor transport, endosome to postsynaptic membrane"/>
    <property type="evidence" value="ECO:0007669"/>
    <property type="project" value="TreeGrafter"/>
</dbReference>
<feature type="compositionally biased region" description="Low complexity" evidence="14">
    <location>
        <begin position="982"/>
        <end position="991"/>
    </location>
</feature>
<evidence type="ECO:0000259" key="15">
    <source>
        <dbReference type="PROSITE" id="PS50106"/>
    </source>
</evidence>
<feature type="compositionally biased region" description="Low complexity" evidence="14">
    <location>
        <begin position="1675"/>
        <end position="1685"/>
    </location>
</feature>
<feature type="region of interest" description="Disordered" evidence="14">
    <location>
        <begin position="1228"/>
        <end position="1273"/>
    </location>
</feature>
<feature type="compositionally biased region" description="Basic and acidic residues" evidence="14">
    <location>
        <begin position="1378"/>
        <end position="1401"/>
    </location>
</feature>
<feature type="compositionally biased region" description="Basic residues" evidence="14">
    <location>
        <begin position="1686"/>
        <end position="1699"/>
    </location>
</feature>
<feature type="compositionally biased region" description="Low complexity" evidence="14">
    <location>
        <begin position="999"/>
        <end position="1012"/>
    </location>
</feature>
<dbReference type="GeneID" id="100119411"/>
<dbReference type="Gene3D" id="3.80.10.10">
    <property type="entry name" value="Ribonuclease Inhibitor"/>
    <property type="match status" value="3"/>
</dbReference>
<dbReference type="Pfam" id="PF00595">
    <property type="entry name" value="PDZ"/>
    <property type="match status" value="4"/>
</dbReference>
<evidence type="ECO:0000256" key="13">
    <source>
        <dbReference type="ARBA" id="ARBA00023136"/>
    </source>
</evidence>
<dbReference type="InterPro" id="IPR001478">
    <property type="entry name" value="PDZ"/>
</dbReference>
<evidence type="ECO:0000256" key="1">
    <source>
        <dbReference type="ARBA" id="ARBA00004202"/>
    </source>
</evidence>
<dbReference type="GO" id="GO:0045197">
    <property type="term" value="P:establishment or maintenance of epithelial cell apical/basal polarity"/>
    <property type="evidence" value="ECO:0007669"/>
    <property type="project" value="TreeGrafter"/>
</dbReference>
<dbReference type="GO" id="GO:0016323">
    <property type="term" value="C:basolateral plasma membrane"/>
    <property type="evidence" value="ECO:0007669"/>
    <property type="project" value="TreeGrafter"/>
</dbReference>
<feature type="compositionally biased region" description="Basic and acidic residues" evidence="14">
    <location>
        <begin position="1231"/>
        <end position="1253"/>
    </location>
</feature>
<dbReference type="CTD" id="23513"/>
<feature type="compositionally biased region" description="Polar residues" evidence="14">
    <location>
        <begin position="1616"/>
        <end position="1627"/>
    </location>
</feature>
<feature type="region of interest" description="Disordered" evidence="14">
    <location>
        <begin position="442"/>
        <end position="590"/>
    </location>
</feature>
<name>A0A7M7QYR9_NASVI</name>
<dbReference type="SMR" id="A0A7M7QYR9"/>
<feature type="compositionally biased region" description="Acidic residues" evidence="14">
    <location>
        <begin position="1437"/>
        <end position="1450"/>
    </location>
</feature>
<accession>A0A7M7QYR9</accession>
<dbReference type="PROSITE" id="PS51450">
    <property type="entry name" value="LRR"/>
    <property type="match status" value="3"/>
</dbReference>
<dbReference type="Gene3D" id="2.30.42.10">
    <property type="match status" value="4"/>
</dbReference>
<dbReference type="InterPro" id="IPR001611">
    <property type="entry name" value="Leu-rich_rpt"/>
</dbReference>
<feature type="compositionally biased region" description="Basic and acidic residues" evidence="14">
    <location>
        <begin position="1553"/>
        <end position="1582"/>
    </location>
</feature>
<dbReference type="FunFam" id="2.30.42.10:FF:000041">
    <property type="entry name" value="protein scribble homolog isoform X1"/>
    <property type="match status" value="1"/>
</dbReference>
<protein>
    <recommendedName>
        <fullName evidence="15">PDZ domain-containing protein</fullName>
    </recommendedName>
</protein>
<dbReference type="SUPFAM" id="SSF52058">
    <property type="entry name" value="L domain-like"/>
    <property type="match status" value="1"/>
</dbReference>
<evidence type="ECO:0000256" key="14">
    <source>
        <dbReference type="SAM" id="MobiDB-lite"/>
    </source>
</evidence>
<dbReference type="FunFam" id="2.30.42.10:FF:000064">
    <property type="entry name" value="protein lap4 isoform X1"/>
    <property type="match status" value="1"/>
</dbReference>
<keyword evidence="10" id="KW-0221">Differentiation</keyword>
<dbReference type="CDD" id="cd06701">
    <property type="entry name" value="PDZ4_Scribble-like"/>
    <property type="match status" value="1"/>
</dbReference>
<dbReference type="GO" id="GO:0098968">
    <property type="term" value="P:neurotransmitter receptor transport postsynaptic membrane to endosome"/>
    <property type="evidence" value="ECO:0007669"/>
    <property type="project" value="TreeGrafter"/>
</dbReference>
<feature type="domain" description="PDZ" evidence="15">
    <location>
        <begin position="660"/>
        <end position="747"/>
    </location>
</feature>
<dbReference type="PROSITE" id="PS50106">
    <property type="entry name" value="PDZ"/>
    <property type="match status" value="4"/>
</dbReference>
<dbReference type="GO" id="GO:0098609">
    <property type="term" value="P:cell-cell adhesion"/>
    <property type="evidence" value="ECO:0007669"/>
    <property type="project" value="TreeGrafter"/>
</dbReference>
<dbReference type="InterPro" id="IPR003591">
    <property type="entry name" value="Leu-rich_rpt_typical-subtyp"/>
</dbReference>
<evidence type="ECO:0000256" key="6">
    <source>
        <dbReference type="ARBA" id="ARBA00022490"/>
    </source>
</evidence>
<evidence type="ECO:0000256" key="3">
    <source>
        <dbReference type="ARBA" id="ARBA00004496"/>
    </source>
</evidence>
<dbReference type="SUPFAM" id="SSF50156">
    <property type="entry name" value="PDZ domain-like"/>
    <property type="match status" value="4"/>
</dbReference>
<dbReference type="GO" id="GO:0005737">
    <property type="term" value="C:cytoplasm"/>
    <property type="evidence" value="ECO:0007669"/>
    <property type="project" value="UniProtKB-SubCell"/>
</dbReference>
<dbReference type="CDD" id="cd06702">
    <property type="entry name" value="PDZ3_Scribble-like"/>
    <property type="match status" value="1"/>
</dbReference>
<dbReference type="GO" id="GO:0030154">
    <property type="term" value="P:cell differentiation"/>
    <property type="evidence" value="ECO:0007669"/>
    <property type="project" value="UniProtKB-KW"/>
</dbReference>
<evidence type="ECO:0000256" key="10">
    <source>
        <dbReference type="ARBA" id="ARBA00022782"/>
    </source>
</evidence>
<keyword evidence="11" id="KW-0965">Cell junction</keyword>
<keyword evidence="7" id="KW-0597">Phosphoprotein</keyword>
<dbReference type="InterPro" id="IPR032675">
    <property type="entry name" value="LRR_dom_sf"/>
</dbReference>